<sequence length="280" mass="31625">MGKVLPENTVPKTTSSVPMYQLSSMQIATNTDDENFTSGKHANSTVFNNPRDSDIIIKFAGHEIHAHRAILRLWSPFFERSLSSQFSVAKSPVFHLDDDDDADAVYAMLKHMYGMIFNQHPDNFAHRVSRLQFLWKAYVVADKYDCPSMRLAIITRTERYLGNQISLDHHLVPVRCTFYEDLIQGISKICGPDALQLACPGMRDAVFDWLCRNFDLCIQEEGLNMAVRDGTLLDAQLTTRLLLKIGKEVGGRGRRRDPLSRGSSIARWKSPLGEFFGLAG</sequence>
<dbReference type="PROSITE" id="PS50097">
    <property type="entry name" value="BTB"/>
    <property type="match status" value="1"/>
</dbReference>
<dbReference type="SMART" id="SM00225">
    <property type="entry name" value="BTB"/>
    <property type="match status" value="1"/>
</dbReference>
<reference evidence="2 3" key="1">
    <citation type="submission" date="2018-10" db="EMBL/GenBank/DDBJ databases">
        <title>Fifty Aureobasidium pullulans genomes reveal a recombining polyextremotolerant generalist.</title>
        <authorList>
            <person name="Gostincar C."/>
            <person name="Turk M."/>
            <person name="Zajc J."/>
            <person name="Gunde-Cimerman N."/>
        </authorList>
    </citation>
    <scope>NUCLEOTIDE SEQUENCE [LARGE SCALE GENOMIC DNA]</scope>
    <source>
        <strain evidence="2 3">EXF-3380</strain>
    </source>
</reference>
<comment type="caution">
    <text evidence="2">The sequence shown here is derived from an EMBL/GenBank/DDBJ whole genome shotgun (WGS) entry which is preliminary data.</text>
</comment>
<name>A0A4T0BCD4_AURPU</name>
<dbReference type="AlphaFoldDB" id="A0A4T0BCD4"/>
<dbReference type="Pfam" id="PF00651">
    <property type="entry name" value="BTB"/>
    <property type="match status" value="1"/>
</dbReference>
<evidence type="ECO:0000313" key="3">
    <source>
        <dbReference type="Proteomes" id="UP000304947"/>
    </source>
</evidence>
<evidence type="ECO:0000313" key="2">
    <source>
        <dbReference type="EMBL" id="TIA29464.1"/>
    </source>
</evidence>
<protein>
    <recommendedName>
        <fullName evidence="1">BTB domain-containing protein</fullName>
    </recommendedName>
</protein>
<proteinExistence type="predicted"/>
<dbReference type="EMBL" id="QZBU01003020">
    <property type="protein sequence ID" value="TIA29464.1"/>
    <property type="molecule type" value="Genomic_DNA"/>
</dbReference>
<organism evidence="2 3">
    <name type="scientific">Aureobasidium pullulans</name>
    <name type="common">Black yeast</name>
    <name type="synonym">Pullularia pullulans</name>
    <dbReference type="NCBI Taxonomy" id="5580"/>
    <lineage>
        <taxon>Eukaryota</taxon>
        <taxon>Fungi</taxon>
        <taxon>Dikarya</taxon>
        <taxon>Ascomycota</taxon>
        <taxon>Pezizomycotina</taxon>
        <taxon>Dothideomycetes</taxon>
        <taxon>Dothideomycetidae</taxon>
        <taxon>Dothideales</taxon>
        <taxon>Saccotheciaceae</taxon>
        <taxon>Aureobasidium</taxon>
    </lineage>
</organism>
<evidence type="ECO:0000259" key="1">
    <source>
        <dbReference type="PROSITE" id="PS50097"/>
    </source>
</evidence>
<dbReference type="PANTHER" id="PTHR24413">
    <property type="entry name" value="SPECKLE-TYPE POZ PROTEIN"/>
    <property type="match status" value="1"/>
</dbReference>
<feature type="domain" description="BTB" evidence="1">
    <location>
        <begin position="53"/>
        <end position="113"/>
    </location>
</feature>
<dbReference type="InterPro" id="IPR011333">
    <property type="entry name" value="SKP1/BTB/POZ_sf"/>
</dbReference>
<dbReference type="SUPFAM" id="SSF54695">
    <property type="entry name" value="POZ domain"/>
    <property type="match status" value="1"/>
</dbReference>
<dbReference type="Proteomes" id="UP000304947">
    <property type="component" value="Unassembled WGS sequence"/>
</dbReference>
<dbReference type="CDD" id="cd18186">
    <property type="entry name" value="BTB_POZ_ZBTB_KLHL-like"/>
    <property type="match status" value="1"/>
</dbReference>
<gene>
    <name evidence="2" type="ORF">D6C83_07292</name>
</gene>
<dbReference type="InterPro" id="IPR000210">
    <property type="entry name" value="BTB/POZ_dom"/>
</dbReference>
<accession>A0A4T0BCD4</accession>
<dbReference type="Gene3D" id="3.30.710.10">
    <property type="entry name" value="Potassium Channel Kv1.1, Chain A"/>
    <property type="match status" value="1"/>
</dbReference>